<gene>
    <name evidence="1" type="ORF">MEUPH1_LOCUS13091</name>
</gene>
<sequence>MNLCLSDAAKTQAIRNSFKYLQTKNIDLVNALDRVNQVTIQLQILRDNATDEFNKIYEEVNRLGGLINVEESMPRICITQRNRQNVPFQNTEEFYRRTVFIPHLDDIILSLHERFFITS</sequence>
<protein>
    <submittedName>
        <fullName evidence="1">Uncharacterized protein</fullName>
    </submittedName>
</protein>
<dbReference type="PANTHER" id="PTHR46289">
    <property type="entry name" value="52 KDA REPRESSOR OF THE INHIBITOR OF THE PROTEIN KINASE-LIKE PROTEIN-RELATED"/>
    <property type="match status" value="1"/>
</dbReference>
<dbReference type="Proteomes" id="UP001160148">
    <property type="component" value="Unassembled WGS sequence"/>
</dbReference>
<dbReference type="InterPro" id="IPR052958">
    <property type="entry name" value="IFN-induced_PKR_regulator"/>
</dbReference>
<organism evidence="1 2">
    <name type="scientific">Macrosiphum euphorbiae</name>
    <name type="common">potato aphid</name>
    <dbReference type="NCBI Taxonomy" id="13131"/>
    <lineage>
        <taxon>Eukaryota</taxon>
        <taxon>Metazoa</taxon>
        <taxon>Ecdysozoa</taxon>
        <taxon>Arthropoda</taxon>
        <taxon>Hexapoda</taxon>
        <taxon>Insecta</taxon>
        <taxon>Pterygota</taxon>
        <taxon>Neoptera</taxon>
        <taxon>Paraneoptera</taxon>
        <taxon>Hemiptera</taxon>
        <taxon>Sternorrhyncha</taxon>
        <taxon>Aphidomorpha</taxon>
        <taxon>Aphidoidea</taxon>
        <taxon>Aphididae</taxon>
        <taxon>Macrosiphini</taxon>
        <taxon>Macrosiphum</taxon>
    </lineage>
</organism>
<accession>A0AAV0WPJ4</accession>
<dbReference type="PANTHER" id="PTHR46289:SF14">
    <property type="entry name" value="DUF4371 DOMAIN-CONTAINING PROTEIN"/>
    <property type="match status" value="1"/>
</dbReference>
<dbReference type="EMBL" id="CARXXK010000002">
    <property type="protein sequence ID" value="CAI6357467.1"/>
    <property type="molecule type" value="Genomic_DNA"/>
</dbReference>
<keyword evidence="2" id="KW-1185">Reference proteome</keyword>
<evidence type="ECO:0000313" key="2">
    <source>
        <dbReference type="Proteomes" id="UP001160148"/>
    </source>
</evidence>
<dbReference type="AlphaFoldDB" id="A0AAV0WPJ4"/>
<evidence type="ECO:0000313" key="1">
    <source>
        <dbReference type="EMBL" id="CAI6357467.1"/>
    </source>
</evidence>
<proteinExistence type="predicted"/>
<name>A0AAV0WPJ4_9HEMI</name>
<reference evidence="1 2" key="1">
    <citation type="submission" date="2023-01" db="EMBL/GenBank/DDBJ databases">
        <authorList>
            <person name="Whitehead M."/>
        </authorList>
    </citation>
    <scope>NUCLEOTIDE SEQUENCE [LARGE SCALE GENOMIC DNA]</scope>
</reference>
<comment type="caution">
    <text evidence="1">The sequence shown here is derived from an EMBL/GenBank/DDBJ whole genome shotgun (WGS) entry which is preliminary data.</text>
</comment>